<feature type="domain" description="Major facilitator superfamily (MFS) profile" evidence="7">
    <location>
        <begin position="242"/>
        <end position="679"/>
    </location>
</feature>
<dbReference type="RefSeq" id="XP_049262915.1">
    <property type="nucleotide sequence ID" value="XM_049407706.1"/>
</dbReference>
<feature type="compositionally biased region" description="Basic and acidic residues" evidence="5">
    <location>
        <begin position="137"/>
        <end position="148"/>
    </location>
</feature>
<feature type="transmembrane region" description="Helical" evidence="6">
    <location>
        <begin position="652"/>
        <end position="674"/>
    </location>
</feature>
<protein>
    <submittedName>
        <fullName evidence="8">TPO4</fullName>
    </submittedName>
</protein>
<accession>A0A8J5QGK3</accession>
<name>A0A8J5QGK3_9ASCO</name>
<feature type="region of interest" description="Disordered" evidence="5">
    <location>
        <begin position="1"/>
        <end position="89"/>
    </location>
</feature>
<dbReference type="GO" id="GO:0140115">
    <property type="term" value="P:export across plasma membrane"/>
    <property type="evidence" value="ECO:0007669"/>
    <property type="project" value="UniProtKB-ARBA"/>
</dbReference>
<feature type="compositionally biased region" description="Polar residues" evidence="5">
    <location>
        <begin position="27"/>
        <end position="40"/>
    </location>
</feature>
<feature type="transmembrane region" description="Helical" evidence="6">
    <location>
        <begin position="307"/>
        <end position="326"/>
    </location>
</feature>
<dbReference type="CDD" id="cd17323">
    <property type="entry name" value="MFS_Tpo1_MDR_like"/>
    <property type="match status" value="1"/>
</dbReference>
<evidence type="ECO:0000256" key="1">
    <source>
        <dbReference type="ARBA" id="ARBA00004141"/>
    </source>
</evidence>
<evidence type="ECO:0000313" key="8">
    <source>
        <dbReference type="EMBL" id="KAG7662682.1"/>
    </source>
</evidence>
<dbReference type="InterPro" id="IPR020846">
    <property type="entry name" value="MFS_dom"/>
</dbReference>
<feature type="transmembrane region" description="Helical" evidence="6">
    <location>
        <begin position="617"/>
        <end position="640"/>
    </location>
</feature>
<dbReference type="GO" id="GO:0000297">
    <property type="term" value="F:spermine transmembrane transporter activity"/>
    <property type="evidence" value="ECO:0007669"/>
    <property type="project" value="TreeGrafter"/>
</dbReference>
<feature type="region of interest" description="Disordered" evidence="5">
    <location>
        <begin position="105"/>
        <end position="168"/>
    </location>
</feature>
<feature type="transmembrane region" description="Helical" evidence="6">
    <location>
        <begin position="366"/>
        <end position="386"/>
    </location>
</feature>
<keyword evidence="9" id="KW-1185">Reference proteome</keyword>
<dbReference type="InterPro" id="IPR005829">
    <property type="entry name" value="Sugar_transporter_CS"/>
</dbReference>
<comment type="caution">
    <text evidence="8">The sequence shown here is derived from an EMBL/GenBank/DDBJ whole genome shotgun (WGS) entry which is preliminary data.</text>
</comment>
<comment type="subcellular location">
    <subcellularLocation>
        <location evidence="1">Membrane</location>
        <topology evidence="1">Multi-pass membrane protein</topology>
    </subcellularLocation>
</comment>
<feature type="transmembrane region" description="Helical" evidence="6">
    <location>
        <begin position="398"/>
        <end position="418"/>
    </location>
</feature>
<feature type="transmembrane region" description="Helical" evidence="6">
    <location>
        <begin position="589"/>
        <end position="610"/>
    </location>
</feature>
<dbReference type="PANTHER" id="PTHR23502">
    <property type="entry name" value="MAJOR FACILITATOR SUPERFAMILY"/>
    <property type="match status" value="1"/>
</dbReference>
<dbReference type="GO" id="GO:0042908">
    <property type="term" value="P:xenobiotic transport"/>
    <property type="evidence" value="ECO:0007669"/>
    <property type="project" value="UniProtKB-ARBA"/>
</dbReference>
<proteinExistence type="predicted"/>
<keyword evidence="3 6" id="KW-1133">Transmembrane helix</keyword>
<gene>
    <name evidence="8" type="ORF">J8A68_003812</name>
</gene>
<feature type="transmembrane region" description="Helical" evidence="6">
    <location>
        <begin position="332"/>
        <end position="354"/>
    </location>
</feature>
<feature type="transmembrane region" description="Helical" evidence="6">
    <location>
        <begin position="506"/>
        <end position="526"/>
    </location>
</feature>
<keyword evidence="4 6" id="KW-0472">Membrane</keyword>
<evidence type="ECO:0000259" key="7">
    <source>
        <dbReference type="PROSITE" id="PS50850"/>
    </source>
</evidence>
<feature type="transmembrane region" description="Helical" evidence="6">
    <location>
        <begin position="241"/>
        <end position="262"/>
    </location>
</feature>
<dbReference type="PROSITE" id="PS00216">
    <property type="entry name" value="SUGAR_TRANSPORT_1"/>
    <property type="match status" value="1"/>
</dbReference>
<dbReference type="PANTHER" id="PTHR23502:SF38">
    <property type="entry name" value="POLYAMINE TRANSPORTER 4"/>
    <property type="match status" value="1"/>
</dbReference>
<feature type="transmembrane region" description="Helical" evidence="6">
    <location>
        <begin position="468"/>
        <end position="494"/>
    </location>
</feature>
<dbReference type="GO" id="GO:0015606">
    <property type="term" value="F:spermidine transmembrane transporter activity"/>
    <property type="evidence" value="ECO:0007669"/>
    <property type="project" value="TreeGrafter"/>
</dbReference>
<keyword evidence="2 6" id="KW-0812">Transmembrane</keyword>
<dbReference type="GeneID" id="73470612"/>
<reference evidence="8 9" key="1">
    <citation type="journal article" date="2021" name="DNA Res.">
        <title>Genome analysis of Candida subhashii reveals its hybrid nature and dual mitochondrial genome conformations.</title>
        <authorList>
            <person name="Mixao V."/>
            <person name="Hegedusova E."/>
            <person name="Saus E."/>
            <person name="Pryszcz L.P."/>
            <person name="Cillingova A."/>
            <person name="Nosek J."/>
            <person name="Gabaldon T."/>
        </authorList>
    </citation>
    <scope>NUCLEOTIDE SEQUENCE [LARGE SCALE GENOMIC DNA]</scope>
    <source>
        <strain evidence="8 9">CBS 10753</strain>
    </source>
</reference>
<evidence type="ECO:0000256" key="4">
    <source>
        <dbReference type="ARBA" id="ARBA00023136"/>
    </source>
</evidence>
<sequence>MGIFGTSKAEEDQLRQAYIADDDGRSPRQSFISSNSSSAYVTADEQMSEYEDQSTTDSQAYQSALSSARETQIYDDEDETDRTINQIATDEQVSLAESIITVELQPVAPPEPPIEQSQEELSDKELPVPEIIVDNDQSTKESSSHMSDRSNGVETYSPGMDETYSPDMDENELNRKFTLERISSRKSIAEMAHEEISQEYAPSEHKSIPTEEKVWEVKELDFDGPDDIANPHNWPSWKKWMVTYTVAMLCLCSSLGSSMFVGSVPDLMMSFGSSQELTISGVTFYVLGLAFGPAVTAPLSEVFGRRWIYILSLPVAMLFTMGVGLAQNIHTILVLRIFCGFFASPALAIAGGTISDIWSKEPSEQSFAVAIFCLCPFLGPVLGPIIGGFAAEHKDWKWSASWVLLMFFGAIWPFVIFSPETYKPIILKNRAIKRGLNVNAPKVNSAFIKRIIFFDLLRPVELLFRDPIVFFMSLYISFIFAVLFAFFEAFPIIFRGIYGMGLGVSGLPFLSVMVGEIAAVILYVILDKTIYFRKNPDGTRGKRDENGNFIWDAPETKLLVGKIGSVFLPISLFWLGWSSKASVSYWAPLVSGAPFGFGLILIFLSVVLYFSMSFPPINVASAIAANNLLRYLLASVFPLFTVQCFENLGVDWASSLFAFIALAMVPVPFVFGYFGPRLRARSRYGYAAYFKKLAEEKAAAEAAAASNEKEVVEITGDSANKV</sequence>
<dbReference type="PROSITE" id="PS50850">
    <property type="entry name" value="MFS"/>
    <property type="match status" value="1"/>
</dbReference>
<dbReference type="AlphaFoldDB" id="A0A8J5QGK3"/>
<dbReference type="Proteomes" id="UP000694255">
    <property type="component" value="Unassembled WGS sequence"/>
</dbReference>
<feature type="transmembrane region" description="Helical" evidence="6">
    <location>
        <begin position="282"/>
        <end position="300"/>
    </location>
</feature>
<evidence type="ECO:0000256" key="6">
    <source>
        <dbReference type="SAM" id="Phobius"/>
    </source>
</evidence>
<feature type="compositionally biased region" description="Polar residues" evidence="5">
    <location>
        <begin position="55"/>
        <end position="70"/>
    </location>
</feature>
<dbReference type="EMBL" id="JAGSYN010000165">
    <property type="protein sequence ID" value="KAG7662682.1"/>
    <property type="molecule type" value="Genomic_DNA"/>
</dbReference>
<dbReference type="GO" id="GO:0005886">
    <property type="term" value="C:plasma membrane"/>
    <property type="evidence" value="ECO:0007669"/>
    <property type="project" value="TreeGrafter"/>
</dbReference>
<evidence type="ECO:0000256" key="2">
    <source>
        <dbReference type="ARBA" id="ARBA00022692"/>
    </source>
</evidence>
<dbReference type="OrthoDB" id="3936150at2759"/>
<organism evidence="8 9">
    <name type="scientific">[Candida] subhashii</name>
    <dbReference type="NCBI Taxonomy" id="561895"/>
    <lineage>
        <taxon>Eukaryota</taxon>
        <taxon>Fungi</taxon>
        <taxon>Dikarya</taxon>
        <taxon>Ascomycota</taxon>
        <taxon>Saccharomycotina</taxon>
        <taxon>Pichiomycetes</taxon>
        <taxon>Debaryomycetaceae</taxon>
        <taxon>Spathaspora</taxon>
    </lineage>
</organism>
<dbReference type="Pfam" id="PF07690">
    <property type="entry name" value="MFS_1"/>
    <property type="match status" value="1"/>
</dbReference>
<dbReference type="FunFam" id="1.20.1250.20:FF:000011">
    <property type="entry name" value="MFS multidrug transporter, putative"/>
    <property type="match status" value="1"/>
</dbReference>
<evidence type="ECO:0000313" key="9">
    <source>
        <dbReference type="Proteomes" id="UP000694255"/>
    </source>
</evidence>
<evidence type="ECO:0000256" key="5">
    <source>
        <dbReference type="SAM" id="MobiDB-lite"/>
    </source>
</evidence>
<dbReference type="InterPro" id="IPR011701">
    <property type="entry name" value="MFS"/>
</dbReference>
<evidence type="ECO:0000256" key="3">
    <source>
        <dbReference type="ARBA" id="ARBA00022989"/>
    </source>
</evidence>
<feature type="transmembrane region" description="Helical" evidence="6">
    <location>
        <begin position="559"/>
        <end position="577"/>
    </location>
</feature>